<keyword evidence="7" id="KW-0433">Leucine-rich repeat</keyword>
<dbReference type="GO" id="GO:0004674">
    <property type="term" value="F:protein serine/threonine kinase activity"/>
    <property type="evidence" value="ECO:0007669"/>
    <property type="project" value="UniProtKB-KW"/>
</dbReference>
<dbReference type="SUPFAM" id="SSF56112">
    <property type="entry name" value="Protein kinase-like (PK-like)"/>
    <property type="match status" value="1"/>
</dbReference>
<evidence type="ECO:0000313" key="23">
    <source>
        <dbReference type="EMBL" id="PKA60736.1"/>
    </source>
</evidence>
<dbReference type="PANTHER" id="PTHR48053:SF171">
    <property type="entry name" value="PROTEIN KINASE DOMAIN-CONTAINING PROTEIN"/>
    <property type="match status" value="1"/>
</dbReference>
<evidence type="ECO:0000256" key="19">
    <source>
        <dbReference type="ARBA" id="ARBA00047899"/>
    </source>
</evidence>
<gene>
    <name evidence="23" type="primary">TDR</name>
    <name evidence="23" type="ORF">AXF42_Ash006370</name>
</gene>
<evidence type="ECO:0000256" key="5">
    <source>
        <dbReference type="ARBA" id="ARBA00022527"/>
    </source>
</evidence>
<dbReference type="EC" id="2.7.11.1" evidence="3"/>
<dbReference type="EMBL" id="KZ451935">
    <property type="protein sequence ID" value="PKA60736.1"/>
    <property type="molecule type" value="Genomic_DNA"/>
</dbReference>
<evidence type="ECO:0000256" key="12">
    <source>
        <dbReference type="ARBA" id="ARBA00022741"/>
    </source>
</evidence>
<evidence type="ECO:0000256" key="14">
    <source>
        <dbReference type="ARBA" id="ARBA00022840"/>
    </source>
</evidence>
<keyword evidence="24" id="KW-1185">Reference proteome</keyword>
<evidence type="ECO:0000256" key="2">
    <source>
        <dbReference type="ARBA" id="ARBA00008684"/>
    </source>
</evidence>
<dbReference type="Pfam" id="PF00069">
    <property type="entry name" value="Pkinase"/>
    <property type="match status" value="1"/>
</dbReference>
<dbReference type="InterPro" id="IPR011009">
    <property type="entry name" value="Kinase-like_dom_sf"/>
</dbReference>
<dbReference type="InterPro" id="IPR003591">
    <property type="entry name" value="Leu-rich_rpt_typical-subtyp"/>
</dbReference>
<feature type="domain" description="Protein kinase" evidence="22">
    <location>
        <begin position="712"/>
        <end position="1010"/>
    </location>
</feature>
<dbReference type="SMART" id="SM00369">
    <property type="entry name" value="LRR_TYP"/>
    <property type="match status" value="6"/>
</dbReference>
<name>A0A2I0AYY1_9ASPA</name>
<dbReference type="GO" id="GO:0009791">
    <property type="term" value="P:post-embryonic development"/>
    <property type="evidence" value="ECO:0007669"/>
    <property type="project" value="UniProtKB-ARBA"/>
</dbReference>
<keyword evidence="9" id="KW-0812">Transmembrane</keyword>
<dbReference type="FunFam" id="3.80.10.10:FF:000896">
    <property type="entry name" value="Leucine-rich repeat receptor-like protein kinase"/>
    <property type="match status" value="1"/>
</dbReference>
<dbReference type="InterPro" id="IPR008271">
    <property type="entry name" value="Ser/Thr_kinase_AS"/>
</dbReference>
<keyword evidence="10" id="KW-0732">Signal</keyword>
<evidence type="ECO:0000256" key="10">
    <source>
        <dbReference type="ARBA" id="ARBA00022729"/>
    </source>
</evidence>
<dbReference type="InterPro" id="IPR001611">
    <property type="entry name" value="Leu-rich_rpt"/>
</dbReference>
<dbReference type="GO" id="GO:0005524">
    <property type="term" value="F:ATP binding"/>
    <property type="evidence" value="ECO:0007669"/>
    <property type="project" value="UniProtKB-UniRule"/>
</dbReference>
<feature type="binding site" evidence="21">
    <location>
        <position position="740"/>
    </location>
    <ligand>
        <name>ATP</name>
        <dbReference type="ChEBI" id="CHEBI:30616"/>
    </ligand>
</feature>
<dbReference type="AlphaFoldDB" id="A0A2I0AYY1"/>
<dbReference type="Proteomes" id="UP000236161">
    <property type="component" value="Unassembled WGS sequence"/>
</dbReference>
<dbReference type="FunFam" id="1.10.510.10:FF:000417">
    <property type="entry name" value="Leucine-rich repeat receptor-like protein kinase"/>
    <property type="match status" value="1"/>
</dbReference>
<organism evidence="23 24">
    <name type="scientific">Apostasia shenzhenica</name>
    <dbReference type="NCBI Taxonomy" id="1088818"/>
    <lineage>
        <taxon>Eukaryota</taxon>
        <taxon>Viridiplantae</taxon>
        <taxon>Streptophyta</taxon>
        <taxon>Embryophyta</taxon>
        <taxon>Tracheophyta</taxon>
        <taxon>Spermatophyta</taxon>
        <taxon>Magnoliopsida</taxon>
        <taxon>Liliopsida</taxon>
        <taxon>Asparagales</taxon>
        <taxon>Orchidaceae</taxon>
        <taxon>Apostasioideae</taxon>
        <taxon>Apostasia</taxon>
    </lineage>
</organism>
<keyword evidence="17 23" id="KW-0675">Receptor</keyword>
<keyword evidence="4" id="KW-1003">Cell membrane</keyword>
<dbReference type="SUPFAM" id="SSF52058">
    <property type="entry name" value="L domain-like"/>
    <property type="match status" value="2"/>
</dbReference>
<evidence type="ECO:0000256" key="18">
    <source>
        <dbReference type="ARBA" id="ARBA00023180"/>
    </source>
</evidence>
<evidence type="ECO:0000256" key="8">
    <source>
        <dbReference type="ARBA" id="ARBA00022679"/>
    </source>
</evidence>
<keyword evidence="13 23" id="KW-0418">Kinase</keyword>
<comment type="similarity">
    <text evidence="2">Belongs to the protein kinase superfamily. Ser/Thr protein kinase family.</text>
</comment>
<dbReference type="PROSITE" id="PS00108">
    <property type="entry name" value="PROTEIN_KINASE_ST"/>
    <property type="match status" value="1"/>
</dbReference>
<reference evidence="23 24" key="1">
    <citation type="journal article" date="2017" name="Nature">
        <title>The Apostasia genome and the evolution of orchids.</title>
        <authorList>
            <person name="Zhang G.Q."/>
            <person name="Liu K.W."/>
            <person name="Li Z."/>
            <person name="Lohaus R."/>
            <person name="Hsiao Y.Y."/>
            <person name="Niu S.C."/>
            <person name="Wang J.Y."/>
            <person name="Lin Y.C."/>
            <person name="Xu Q."/>
            <person name="Chen L.J."/>
            <person name="Yoshida K."/>
            <person name="Fujiwara S."/>
            <person name="Wang Z.W."/>
            <person name="Zhang Y.Q."/>
            <person name="Mitsuda N."/>
            <person name="Wang M."/>
            <person name="Liu G.H."/>
            <person name="Pecoraro L."/>
            <person name="Huang H.X."/>
            <person name="Xiao X.J."/>
            <person name="Lin M."/>
            <person name="Wu X.Y."/>
            <person name="Wu W.L."/>
            <person name="Chen Y.Y."/>
            <person name="Chang S.B."/>
            <person name="Sakamoto S."/>
            <person name="Ohme-Takagi M."/>
            <person name="Yagi M."/>
            <person name="Zeng S.J."/>
            <person name="Shen C.Y."/>
            <person name="Yeh C.M."/>
            <person name="Luo Y.B."/>
            <person name="Tsai W.C."/>
            <person name="Van de Peer Y."/>
            <person name="Liu Z.J."/>
        </authorList>
    </citation>
    <scope>NUCLEOTIDE SEQUENCE [LARGE SCALE GENOMIC DNA]</scope>
    <source>
        <strain evidence="24">cv. Shenzhen</strain>
        <tissue evidence="23">Stem</tissue>
    </source>
</reference>
<dbReference type="Gene3D" id="1.10.510.10">
    <property type="entry name" value="Transferase(Phosphotransferase) domain 1"/>
    <property type="match status" value="1"/>
</dbReference>
<comment type="catalytic activity">
    <reaction evidence="19">
        <text>L-threonyl-[protein] + ATP = O-phospho-L-threonyl-[protein] + ADP + H(+)</text>
        <dbReference type="Rhea" id="RHEA:46608"/>
        <dbReference type="Rhea" id="RHEA-COMP:11060"/>
        <dbReference type="Rhea" id="RHEA-COMP:11605"/>
        <dbReference type="ChEBI" id="CHEBI:15378"/>
        <dbReference type="ChEBI" id="CHEBI:30013"/>
        <dbReference type="ChEBI" id="CHEBI:30616"/>
        <dbReference type="ChEBI" id="CHEBI:61977"/>
        <dbReference type="ChEBI" id="CHEBI:456216"/>
        <dbReference type="EC" id="2.7.11.1"/>
    </reaction>
</comment>
<evidence type="ECO:0000256" key="16">
    <source>
        <dbReference type="ARBA" id="ARBA00023136"/>
    </source>
</evidence>
<evidence type="ECO:0000256" key="3">
    <source>
        <dbReference type="ARBA" id="ARBA00012513"/>
    </source>
</evidence>
<dbReference type="InterPro" id="IPR032675">
    <property type="entry name" value="LRR_dom_sf"/>
</dbReference>
<dbReference type="Pfam" id="PF23598">
    <property type="entry name" value="LRR_14"/>
    <property type="match status" value="1"/>
</dbReference>
<keyword evidence="16" id="KW-0472">Membrane</keyword>
<keyword evidence="6" id="KW-0597">Phosphoprotein</keyword>
<evidence type="ECO:0000259" key="22">
    <source>
        <dbReference type="PROSITE" id="PS50011"/>
    </source>
</evidence>
<sequence length="1010" mass="108452">MSLSSYSSASAAAGILLVLFFSSLTPSSSVSIQLLALLSLKSSLLDPLSSLSDWSLPPEQNYSFSLPWCSWSGVSCSAGAVDSLDLSRRNISGDPFPPELRLLSSSLVLLNLSGNSFSGQIPSSSSLFHLHRLRSLDLSRNDFNSSLPSGLSSLRQLAVLDLYSNSFSGPVPGTLARLPLLEHLNLGGSFFSGKIPPDVLVAFPRLRFLHLAGNLLTGPIPPELGRLRLLEHLEIGYNAYNGGVPPEIGQLWNLRYLDISSANLTGRIPKEIANLTKLESLFLFKNRLSGGIPPEISILSGIKFLDLSNNRLAGRIPAGFGSFANLTVLSLMNNELSGEIPPELGRITSLEALLLWNNSLNGTLPPELGSGGQLVRLDVSSNFLSGRIPAGLCDGNRLVRLILFSNCFESEIPTCLTRCSPLWRIRIEGNRLSGAIPAGFGSLKNLTYFDLSRNSFSGEIPPDISSAPRLQFFNISSNPLRSTLPENIWASPALQILSASNCELHGEIPSFSSGCRNLYKLELEGNNLNGRIPVDISRCQKLLTVNLDRNLLSGKIPAELAELPSITDIDLSRNLLTGGIPPSLDNCSTLEIFDVSFNRLSGLVPASGEVLRFLRPSSFAGNPGLCGALVGRACSPDVPVLPRRAVASAGPTVVWIAAAAVTAGLLILIAGTRWLRGRYFDGDEEQTGPGPWQLNAFQRLNFTAADVAEVVSATAQIIGVGSSGTVYRAEMPSGEVIAVKLLSAHRKVNATLPAGEKKREKNRVLSEVEVLRSVRHRNVVRLLGYCTNGEATMLLYEYMPNGSLDELLHGGCAATAGGKKEASLNWETKYRIAVGVAEGMSYLHHDCQPKIVHRDLKPSNILLDGEMEARVADFGLAKMAAGGAAPATMSAVAGSCGYIAPEYAYTLRVDEKSDVYSYGVVLMEMVSGRRAAAGEEGVVEWVRGRAGEVVDEAAGKGGGGAAVREEMMMVMRVALLCSSGRPGDRPTMRDVNWTIINAKSRLRSCYYAVF</sequence>
<dbReference type="Gene3D" id="3.80.10.10">
    <property type="entry name" value="Ribonuclease Inhibitor"/>
    <property type="match status" value="5"/>
</dbReference>
<accession>A0A2I0AYY1</accession>
<keyword evidence="5" id="KW-0723">Serine/threonine-protein kinase</keyword>
<protein>
    <recommendedName>
        <fullName evidence="3">non-specific serine/threonine protein kinase</fullName>
        <ecNumber evidence="3">2.7.11.1</ecNumber>
    </recommendedName>
</protein>
<dbReference type="Pfam" id="PF08263">
    <property type="entry name" value="LRRNT_2"/>
    <property type="match status" value="1"/>
</dbReference>
<evidence type="ECO:0000256" key="9">
    <source>
        <dbReference type="ARBA" id="ARBA00022692"/>
    </source>
</evidence>
<keyword evidence="15" id="KW-1133">Transmembrane helix</keyword>
<dbReference type="SMART" id="SM00220">
    <property type="entry name" value="S_TKc"/>
    <property type="match status" value="1"/>
</dbReference>
<dbReference type="Pfam" id="PF00560">
    <property type="entry name" value="LRR_1"/>
    <property type="match status" value="3"/>
</dbReference>
<evidence type="ECO:0000256" key="1">
    <source>
        <dbReference type="ARBA" id="ARBA00004162"/>
    </source>
</evidence>
<dbReference type="FunFam" id="3.80.10.10:FF:000233">
    <property type="entry name" value="Leucine-rich repeat receptor-like protein kinase TDR"/>
    <property type="match status" value="1"/>
</dbReference>
<evidence type="ECO:0000256" key="6">
    <source>
        <dbReference type="ARBA" id="ARBA00022553"/>
    </source>
</evidence>
<dbReference type="PROSITE" id="PS50011">
    <property type="entry name" value="PROTEIN_KINASE_DOM"/>
    <property type="match status" value="1"/>
</dbReference>
<dbReference type="Gene3D" id="3.30.200.20">
    <property type="entry name" value="Phosphorylase Kinase, domain 1"/>
    <property type="match status" value="1"/>
</dbReference>
<evidence type="ECO:0000256" key="4">
    <source>
        <dbReference type="ARBA" id="ARBA00022475"/>
    </source>
</evidence>
<dbReference type="InterPro" id="IPR000719">
    <property type="entry name" value="Prot_kinase_dom"/>
</dbReference>
<proteinExistence type="inferred from homology"/>
<evidence type="ECO:0000256" key="20">
    <source>
        <dbReference type="ARBA" id="ARBA00048679"/>
    </source>
</evidence>
<comment type="catalytic activity">
    <reaction evidence="20">
        <text>L-seryl-[protein] + ATP = O-phospho-L-seryl-[protein] + ADP + H(+)</text>
        <dbReference type="Rhea" id="RHEA:17989"/>
        <dbReference type="Rhea" id="RHEA-COMP:9863"/>
        <dbReference type="Rhea" id="RHEA-COMP:11604"/>
        <dbReference type="ChEBI" id="CHEBI:15378"/>
        <dbReference type="ChEBI" id="CHEBI:29999"/>
        <dbReference type="ChEBI" id="CHEBI:30616"/>
        <dbReference type="ChEBI" id="CHEBI:83421"/>
        <dbReference type="ChEBI" id="CHEBI:456216"/>
        <dbReference type="EC" id="2.7.11.1"/>
    </reaction>
</comment>
<dbReference type="InterPro" id="IPR051716">
    <property type="entry name" value="Plant_RL_S/T_kinase"/>
</dbReference>
<evidence type="ECO:0000256" key="13">
    <source>
        <dbReference type="ARBA" id="ARBA00022777"/>
    </source>
</evidence>
<dbReference type="InterPro" id="IPR055414">
    <property type="entry name" value="LRR_R13L4/SHOC2-like"/>
</dbReference>
<keyword evidence="18" id="KW-0325">Glycoprotein</keyword>
<comment type="subcellular location">
    <subcellularLocation>
        <location evidence="1">Cell membrane</location>
        <topology evidence="1">Single-pass membrane protein</topology>
    </subcellularLocation>
</comment>
<dbReference type="Pfam" id="PF13855">
    <property type="entry name" value="LRR_8"/>
    <property type="match status" value="1"/>
</dbReference>
<dbReference type="STRING" id="1088818.A0A2I0AYY1"/>
<evidence type="ECO:0000256" key="21">
    <source>
        <dbReference type="PROSITE-ProRule" id="PRU10141"/>
    </source>
</evidence>
<dbReference type="FunFam" id="3.80.10.10:FF:000383">
    <property type="entry name" value="Leucine-rich repeat receptor protein kinase EMS1"/>
    <property type="match status" value="1"/>
</dbReference>
<evidence type="ECO:0000256" key="15">
    <source>
        <dbReference type="ARBA" id="ARBA00022989"/>
    </source>
</evidence>
<evidence type="ECO:0000256" key="17">
    <source>
        <dbReference type="ARBA" id="ARBA00023170"/>
    </source>
</evidence>
<evidence type="ECO:0000256" key="7">
    <source>
        <dbReference type="ARBA" id="ARBA00022614"/>
    </source>
</evidence>
<evidence type="ECO:0000256" key="11">
    <source>
        <dbReference type="ARBA" id="ARBA00022737"/>
    </source>
</evidence>
<keyword evidence="14 21" id="KW-0067">ATP-binding</keyword>
<dbReference type="GO" id="GO:0005886">
    <property type="term" value="C:plasma membrane"/>
    <property type="evidence" value="ECO:0007669"/>
    <property type="project" value="UniProtKB-SubCell"/>
</dbReference>
<keyword evidence="12 21" id="KW-0547">Nucleotide-binding</keyword>
<dbReference type="InterPro" id="IPR013210">
    <property type="entry name" value="LRR_N_plant-typ"/>
</dbReference>
<evidence type="ECO:0000313" key="24">
    <source>
        <dbReference type="Proteomes" id="UP000236161"/>
    </source>
</evidence>
<dbReference type="InterPro" id="IPR017441">
    <property type="entry name" value="Protein_kinase_ATP_BS"/>
</dbReference>
<dbReference type="PROSITE" id="PS00107">
    <property type="entry name" value="PROTEIN_KINASE_ATP"/>
    <property type="match status" value="1"/>
</dbReference>
<keyword evidence="8" id="KW-0808">Transferase</keyword>
<dbReference type="OrthoDB" id="676979at2759"/>
<keyword evidence="11" id="KW-0677">Repeat</keyword>
<dbReference type="PANTHER" id="PTHR48053">
    <property type="entry name" value="LEUCINE RICH REPEAT FAMILY PROTEIN, EXPRESSED"/>
    <property type="match status" value="1"/>
</dbReference>